<protein>
    <submittedName>
        <fullName evidence="3">YbaB/EbfC family nucleoid-associated protein</fullName>
    </submittedName>
</protein>
<feature type="region of interest" description="Disordered" evidence="2">
    <location>
        <begin position="95"/>
        <end position="120"/>
    </location>
</feature>
<dbReference type="Gene3D" id="3.30.1310.10">
    <property type="entry name" value="Nucleoid-associated protein YbaB-like domain"/>
    <property type="match status" value="1"/>
</dbReference>
<feature type="compositionally biased region" description="Acidic residues" evidence="2">
    <location>
        <begin position="98"/>
        <end position="109"/>
    </location>
</feature>
<evidence type="ECO:0000256" key="2">
    <source>
        <dbReference type="SAM" id="MobiDB-lite"/>
    </source>
</evidence>
<keyword evidence="4" id="KW-1185">Reference proteome</keyword>
<evidence type="ECO:0000313" key="3">
    <source>
        <dbReference type="EMBL" id="MBU3066812.1"/>
    </source>
</evidence>
<dbReference type="EMBL" id="JAHKNI010000016">
    <property type="protein sequence ID" value="MBU3066812.1"/>
    <property type="molecule type" value="Genomic_DNA"/>
</dbReference>
<comment type="caution">
    <text evidence="3">The sequence shown here is derived from an EMBL/GenBank/DDBJ whole genome shotgun (WGS) entry which is preliminary data.</text>
</comment>
<dbReference type="Pfam" id="PF02575">
    <property type="entry name" value="YbaB_DNA_bd"/>
    <property type="match status" value="1"/>
</dbReference>
<sequence length="120" mass="13051">MNDIHPDVQAALDAARELRNRIADLRERMDAIKARRPSPSGLVVPEVDAMGRLTTLYLAPGTAARFDNDELTAEIMAAIRESTADAARQYRTLMDADPWAEPDTAEPESADGTTTPAEVS</sequence>
<dbReference type="InterPro" id="IPR036894">
    <property type="entry name" value="YbaB-like_sf"/>
</dbReference>
<dbReference type="InterPro" id="IPR004401">
    <property type="entry name" value="YbaB/EbfC"/>
</dbReference>
<reference evidence="3 4" key="1">
    <citation type="submission" date="2021-06" db="EMBL/GenBank/DDBJ databases">
        <title>Actinomycetes sequencing.</title>
        <authorList>
            <person name="Shan Q."/>
        </authorList>
    </citation>
    <scope>NUCLEOTIDE SEQUENCE [LARGE SCALE GENOMIC DNA]</scope>
    <source>
        <strain evidence="3 4">NEAU-G5</strain>
    </source>
</reference>
<feature type="compositionally biased region" description="Polar residues" evidence="2">
    <location>
        <begin position="111"/>
        <end position="120"/>
    </location>
</feature>
<feature type="coiled-coil region" evidence="1">
    <location>
        <begin position="8"/>
        <end position="35"/>
    </location>
</feature>
<accession>A0ABS6B942</accession>
<proteinExistence type="predicted"/>
<evidence type="ECO:0000256" key="1">
    <source>
        <dbReference type="SAM" id="Coils"/>
    </source>
</evidence>
<dbReference type="Proteomes" id="UP000733379">
    <property type="component" value="Unassembled WGS sequence"/>
</dbReference>
<evidence type="ECO:0000313" key="4">
    <source>
        <dbReference type="Proteomes" id="UP000733379"/>
    </source>
</evidence>
<gene>
    <name evidence="3" type="ORF">KO481_35500</name>
</gene>
<dbReference type="RefSeq" id="WP_215922875.1">
    <property type="nucleotide sequence ID" value="NZ_JAHKNI010000016.1"/>
</dbReference>
<keyword evidence="1" id="KW-0175">Coiled coil</keyword>
<organism evidence="3 4">
    <name type="scientific">Nocardia albiluteola</name>
    <dbReference type="NCBI Taxonomy" id="2842303"/>
    <lineage>
        <taxon>Bacteria</taxon>
        <taxon>Bacillati</taxon>
        <taxon>Actinomycetota</taxon>
        <taxon>Actinomycetes</taxon>
        <taxon>Mycobacteriales</taxon>
        <taxon>Nocardiaceae</taxon>
        <taxon>Nocardia</taxon>
    </lineage>
</organism>
<name>A0ABS6B942_9NOCA</name>